<feature type="non-terminal residue" evidence="4">
    <location>
        <position position="601"/>
    </location>
</feature>
<gene>
    <name evidence="4" type="ORF">CSSPJE1EN1_LOCUS29029</name>
</gene>
<dbReference type="InterPro" id="IPR029047">
    <property type="entry name" value="HSP70_peptide-bd_sf"/>
</dbReference>
<accession>A0ABP0VI55</accession>
<dbReference type="EMBL" id="CAXAQS010000928">
    <property type="protein sequence ID" value="CAK9253651.1"/>
    <property type="molecule type" value="Genomic_DNA"/>
</dbReference>
<evidence type="ECO:0000256" key="2">
    <source>
        <dbReference type="ARBA" id="ARBA00022840"/>
    </source>
</evidence>
<protein>
    <recommendedName>
        <fullName evidence="6">Heat shock protein 70</fullName>
    </recommendedName>
</protein>
<dbReference type="Proteomes" id="UP001497444">
    <property type="component" value="Unassembled WGS sequence"/>
</dbReference>
<evidence type="ECO:0008006" key="6">
    <source>
        <dbReference type="Google" id="ProtNLM"/>
    </source>
</evidence>
<evidence type="ECO:0000256" key="1">
    <source>
        <dbReference type="ARBA" id="ARBA00022741"/>
    </source>
</evidence>
<dbReference type="Gene3D" id="3.30.420.40">
    <property type="match status" value="2"/>
</dbReference>
<dbReference type="SUPFAM" id="SSF53067">
    <property type="entry name" value="Actin-like ATPase domain"/>
    <property type="match status" value="2"/>
</dbReference>
<dbReference type="Pfam" id="PF00012">
    <property type="entry name" value="HSP70"/>
    <property type="match status" value="1"/>
</dbReference>
<comment type="similarity">
    <text evidence="3">Belongs to the heat shock protein 70 family.</text>
</comment>
<dbReference type="CDD" id="cd24028">
    <property type="entry name" value="ASKHA_NBD_HSP70_HSPA1-like"/>
    <property type="match status" value="1"/>
</dbReference>
<dbReference type="PROSITE" id="PS00297">
    <property type="entry name" value="HSP70_1"/>
    <property type="match status" value="1"/>
</dbReference>
<dbReference type="PRINTS" id="PR00301">
    <property type="entry name" value="HEATSHOCK70"/>
</dbReference>
<name>A0ABP0VI55_9BRYO</name>
<evidence type="ECO:0000256" key="3">
    <source>
        <dbReference type="RuleBase" id="RU003322"/>
    </source>
</evidence>
<evidence type="ECO:0000313" key="4">
    <source>
        <dbReference type="EMBL" id="CAK9253651.1"/>
    </source>
</evidence>
<proteinExistence type="inferred from homology"/>
<keyword evidence="2 3" id="KW-0067">ATP-binding</keyword>
<dbReference type="Gene3D" id="2.60.34.10">
    <property type="entry name" value="Substrate Binding Domain Of DNAk, Chain A, domain 1"/>
    <property type="match status" value="1"/>
</dbReference>
<feature type="non-terminal residue" evidence="4">
    <location>
        <position position="1"/>
    </location>
</feature>
<dbReference type="PROSITE" id="PS01036">
    <property type="entry name" value="HSP70_3"/>
    <property type="match status" value="1"/>
</dbReference>
<reference evidence="4" key="1">
    <citation type="submission" date="2024-02" db="EMBL/GenBank/DDBJ databases">
        <authorList>
            <consortium name="ELIXIR-Norway"/>
            <consortium name="Elixir Norway"/>
        </authorList>
    </citation>
    <scope>NUCLEOTIDE SEQUENCE</scope>
</reference>
<dbReference type="InterPro" id="IPR043129">
    <property type="entry name" value="ATPase_NBD"/>
</dbReference>
<dbReference type="InterPro" id="IPR018181">
    <property type="entry name" value="Heat_shock_70_CS"/>
</dbReference>
<sequence length="601" mass="68075">MPGKQAIGIDLGTTYCCVGVMYRGKVHIILHEEEKSTIPSYVAFDEKGEESLIGLYAKEESYANPVNTIYDVKRMIGRKYNDEQIQNDMKLWPFKVVDVNDSLKIQLFTNLEEEKRKTLYPEGVSAEILRKLKIDAEEFLGYKVKNAVITVPAYFNDAQRQATKDAGLLAGLHVMQILNEPTAAAIAYTHQIKDDIRKNILIYDLGGGTFDVAVVVIDKGDIDVRAVGGDTHLGGVDFDQRLMSYLYRKYEDEFRKSSNDDVLKRALARLKIQCEQKKWILSGVSSATISLPVLLPDWDFKEVIKQSKFENLCMDLFKKTITIVDETLKSAKMSKNEIDEIVLIGGSTKIPRIQSLLREYFDGKPLNKQIRPDEAVAYGATIQAALLNGEKFKDSISVIVHDVAPFSLGIELKDKSMAVIIPRNSKLPIERTQRFLTSEDNQTYVYIQVFEGENCRTAKLNRLLGDFVIDGLPKKRAGKVHVDVTFRIDDEGILHVKGETSEKSANITIKDNRGRIIPEELEALKKELIKYDPDSQKEESKKRMIDKFESFEDSLSKILKEINIKDQKIIKYSPVLAEIKSTILSKNKSTLENIEKTLTSL</sequence>
<organism evidence="4 5">
    <name type="scientific">Sphagnum jensenii</name>
    <dbReference type="NCBI Taxonomy" id="128206"/>
    <lineage>
        <taxon>Eukaryota</taxon>
        <taxon>Viridiplantae</taxon>
        <taxon>Streptophyta</taxon>
        <taxon>Embryophyta</taxon>
        <taxon>Bryophyta</taxon>
        <taxon>Sphagnophytina</taxon>
        <taxon>Sphagnopsida</taxon>
        <taxon>Sphagnales</taxon>
        <taxon>Sphagnaceae</taxon>
        <taxon>Sphagnum</taxon>
    </lineage>
</organism>
<keyword evidence="1 3" id="KW-0547">Nucleotide-binding</keyword>
<comment type="caution">
    <text evidence="4">The sequence shown here is derived from an EMBL/GenBank/DDBJ whole genome shotgun (WGS) entry which is preliminary data.</text>
</comment>
<evidence type="ECO:0000313" key="5">
    <source>
        <dbReference type="Proteomes" id="UP001497444"/>
    </source>
</evidence>
<dbReference type="SUPFAM" id="SSF100920">
    <property type="entry name" value="Heat shock protein 70kD (HSP70), peptide-binding domain"/>
    <property type="match status" value="1"/>
</dbReference>
<dbReference type="PANTHER" id="PTHR19375">
    <property type="entry name" value="HEAT SHOCK PROTEIN 70KDA"/>
    <property type="match status" value="1"/>
</dbReference>
<dbReference type="Gene3D" id="3.90.640.10">
    <property type="entry name" value="Actin, Chain A, domain 4"/>
    <property type="match status" value="1"/>
</dbReference>
<keyword evidence="5" id="KW-1185">Reference proteome</keyword>
<dbReference type="InterPro" id="IPR013126">
    <property type="entry name" value="Hsp_70_fam"/>
</dbReference>